<evidence type="ECO:0000256" key="1">
    <source>
        <dbReference type="SAM" id="Phobius"/>
    </source>
</evidence>
<evidence type="ECO:0000313" key="3">
    <source>
        <dbReference type="Proteomes" id="UP001595617"/>
    </source>
</evidence>
<protein>
    <submittedName>
        <fullName evidence="2">Uncharacterized protein</fullName>
    </submittedName>
</protein>
<dbReference type="RefSeq" id="WP_380694421.1">
    <property type="nucleotide sequence ID" value="NZ_JBHRYR010000002.1"/>
</dbReference>
<feature type="transmembrane region" description="Helical" evidence="1">
    <location>
        <begin position="6"/>
        <end position="25"/>
    </location>
</feature>
<sequence length="508" mass="57321">MPYRRYITISVVILMLWPALGWLWLHQHGDRIAGNTEAWFSDHMTQHLGSAWQSTEFEYQPGILPRLSVQNASFLLHGTTEPLSLANAILRPRWYSPWVFRWLPQRLDIHQASLLLPIAQDSQLTEAALWALMDQLPTLQPFFQALPNLDVQQFKLTLYDPATVDVVDVTIQALLRRTQGQDYTLSLVADLQGDGWVDHGFGEIQSEWQLLPAEFSAGSSATASINIQRLNAQLEVHSSTRTYGIYRWDTFIEQFKGNLQTRTFTAKEFATSQGATEGRDPTVPHEIGERAVWQGMTGGAHPQDWSAEILRRAHVVRPQSTWVTDLIWTLQYEQWSNTPEANQSVGRTEVGWQVTVNHPLLSRVLVQLHTPAHSDRLSAVPTLTRWQADGANVAIDITTPQRNYVLRGQANALSDLDQHQLQLHNLALEEVAGQDAYWLYGHLNAIPEGLSMDDLIGPERGIQANPFVAFSTWANCIDPAESVIVIQILRCAEQHRATLNATSWEQAS</sequence>
<dbReference type="Proteomes" id="UP001595617">
    <property type="component" value="Unassembled WGS sequence"/>
</dbReference>
<organism evidence="2 3">
    <name type="scientific">Saccharospirillum mangrovi</name>
    <dbReference type="NCBI Taxonomy" id="2161747"/>
    <lineage>
        <taxon>Bacteria</taxon>
        <taxon>Pseudomonadati</taxon>
        <taxon>Pseudomonadota</taxon>
        <taxon>Gammaproteobacteria</taxon>
        <taxon>Oceanospirillales</taxon>
        <taxon>Saccharospirillaceae</taxon>
        <taxon>Saccharospirillum</taxon>
    </lineage>
</organism>
<gene>
    <name evidence="2" type="ORF">ACFOOG_05895</name>
</gene>
<proteinExistence type="predicted"/>
<keyword evidence="1" id="KW-0472">Membrane</keyword>
<name>A0ABV7ZY88_9GAMM</name>
<keyword evidence="1" id="KW-0812">Transmembrane</keyword>
<evidence type="ECO:0000313" key="2">
    <source>
        <dbReference type="EMBL" id="MFC3852362.1"/>
    </source>
</evidence>
<comment type="caution">
    <text evidence="2">The sequence shown here is derived from an EMBL/GenBank/DDBJ whole genome shotgun (WGS) entry which is preliminary data.</text>
</comment>
<keyword evidence="3" id="KW-1185">Reference proteome</keyword>
<accession>A0ABV7ZY88</accession>
<dbReference type="EMBL" id="JBHRYR010000002">
    <property type="protein sequence ID" value="MFC3852362.1"/>
    <property type="molecule type" value="Genomic_DNA"/>
</dbReference>
<reference evidence="3" key="1">
    <citation type="journal article" date="2019" name="Int. J. Syst. Evol. Microbiol.">
        <title>The Global Catalogue of Microorganisms (GCM) 10K type strain sequencing project: providing services to taxonomists for standard genome sequencing and annotation.</title>
        <authorList>
            <consortium name="The Broad Institute Genomics Platform"/>
            <consortium name="The Broad Institute Genome Sequencing Center for Infectious Disease"/>
            <person name="Wu L."/>
            <person name="Ma J."/>
        </authorList>
    </citation>
    <scope>NUCLEOTIDE SEQUENCE [LARGE SCALE GENOMIC DNA]</scope>
    <source>
        <strain evidence="3">IBRC 10765</strain>
    </source>
</reference>
<keyword evidence="1" id="KW-1133">Transmembrane helix</keyword>